<dbReference type="GO" id="GO:0003723">
    <property type="term" value="F:RNA binding"/>
    <property type="evidence" value="ECO:0007669"/>
    <property type="project" value="InterPro"/>
</dbReference>
<feature type="domain" description="B5" evidence="15">
    <location>
        <begin position="289"/>
        <end position="367"/>
    </location>
</feature>
<dbReference type="Pfam" id="PF03484">
    <property type="entry name" value="B5"/>
    <property type="match status" value="1"/>
</dbReference>
<dbReference type="InterPro" id="IPR005147">
    <property type="entry name" value="tRNA_synthase_B5-dom"/>
</dbReference>
<keyword evidence="11" id="KW-0648">Protein biosynthesis</keyword>
<dbReference type="EC" id="6.1.1.20" evidence="4"/>
<feature type="compositionally biased region" description="Low complexity" evidence="14">
    <location>
        <begin position="2662"/>
        <end position="2716"/>
    </location>
</feature>
<keyword evidence="17" id="KW-1185">Reference proteome</keyword>
<evidence type="ECO:0000256" key="14">
    <source>
        <dbReference type="SAM" id="MobiDB-lite"/>
    </source>
</evidence>
<dbReference type="Gene3D" id="3.30.56.10">
    <property type="match status" value="2"/>
</dbReference>
<dbReference type="GO" id="GO:0004826">
    <property type="term" value="F:phenylalanine-tRNA ligase activity"/>
    <property type="evidence" value="ECO:0007669"/>
    <property type="project" value="UniProtKB-EC"/>
</dbReference>
<reference evidence="16" key="1">
    <citation type="submission" date="2019-12" db="EMBL/GenBank/DDBJ databases">
        <title>Genome sequence of Babesia ovis.</title>
        <authorList>
            <person name="Yamagishi J."/>
            <person name="Sevinc F."/>
            <person name="Xuan X."/>
        </authorList>
    </citation>
    <scope>NUCLEOTIDE SEQUENCE</scope>
    <source>
        <strain evidence="16">Selcuk</strain>
    </source>
</reference>
<evidence type="ECO:0000256" key="12">
    <source>
        <dbReference type="ARBA" id="ARBA00023146"/>
    </source>
</evidence>
<evidence type="ECO:0000256" key="7">
    <source>
        <dbReference type="ARBA" id="ARBA00022723"/>
    </source>
</evidence>
<dbReference type="InterPro" id="IPR020825">
    <property type="entry name" value="Phe-tRNA_synthase-like_B3/B4"/>
</dbReference>
<dbReference type="InterPro" id="IPR011989">
    <property type="entry name" value="ARM-like"/>
</dbReference>
<keyword evidence="5" id="KW-0963">Cytoplasm</keyword>
<dbReference type="Gene3D" id="3.30.930.10">
    <property type="entry name" value="Bira Bifunctional Protein, Domain 2"/>
    <property type="match status" value="1"/>
</dbReference>
<gene>
    <name evidence="16" type="ORF">BaOVIS_009490</name>
</gene>
<feature type="compositionally biased region" description="Basic and acidic residues" evidence="14">
    <location>
        <begin position="992"/>
        <end position="1001"/>
    </location>
</feature>
<feature type="compositionally biased region" description="Polar residues" evidence="14">
    <location>
        <begin position="2631"/>
        <end position="2641"/>
    </location>
</feature>
<dbReference type="Pfam" id="PF25767">
    <property type="entry name" value="ARM_TBCD_2nd"/>
    <property type="match status" value="1"/>
</dbReference>
<evidence type="ECO:0000256" key="8">
    <source>
        <dbReference type="ARBA" id="ARBA00022741"/>
    </source>
</evidence>
<evidence type="ECO:0000313" key="16">
    <source>
        <dbReference type="EMBL" id="GFE53545.1"/>
    </source>
</evidence>
<evidence type="ECO:0000313" key="17">
    <source>
        <dbReference type="Proteomes" id="UP001057455"/>
    </source>
</evidence>
<feature type="region of interest" description="Disordered" evidence="14">
    <location>
        <begin position="1784"/>
        <end position="1832"/>
    </location>
</feature>
<name>A0A9W5T8X4_BABOV</name>
<evidence type="ECO:0000256" key="5">
    <source>
        <dbReference type="ARBA" id="ARBA00022490"/>
    </source>
</evidence>
<feature type="region of interest" description="Disordered" evidence="14">
    <location>
        <begin position="2623"/>
        <end position="2769"/>
    </location>
</feature>
<dbReference type="InterPro" id="IPR040659">
    <property type="entry name" value="PhetRS_B1"/>
</dbReference>
<feature type="compositionally biased region" description="Acidic residues" evidence="14">
    <location>
        <begin position="1821"/>
        <end position="1830"/>
    </location>
</feature>
<feature type="compositionally biased region" description="Basic residues" evidence="14">
    <location>
        <begin position="2751"/>
        <end position="2761"/>
    </location>
</feature>
<dbReference type="InterPro" id="IPR045864">
    <property type="entry name" value="aa-tRNA-synth_II/BPL/LPL"/>
</dbReference>
<keyword evidence="7" id="KW-0479">Metal-binding</keyword>
<comment type="subcellular location">
    <subcellularLocation>
        <location evidence="2">Cytoplasm</location>
    </subcellularLocation>
</comment>
<evidence type="ECO:0000256" key="13">
    <source>
        <dbReference type="ARBA" id="ARBA00033189"/>
    </source>
</evidence>
<comment type="cofactor">
    <cofactor evidence="1">
        <name>Mg(2+)</name>
        <dbReference type="ChEBI" id="CHEBI:18420"/>
    </cofactor>
</comment>
<dbReference type="SUPFAM" id="SSF46955">
    <property type="entry name" value="Putative DNA-binding domain"/>
    <property type="match status" value="2"/>
</dbReference>
<dbReference type="InterPro" id="IPR009061">
    <property type="entry name" value="DNA-bd_dom_put_sf"/>
</dbReference>
<dbReference type="PROSITE" id="PS51483">
    <property type="entry name" value="B5"/>
    <property type="match status" value="1"/>
</dbReference>
<dbReference type="Pfam" id="PF18262">
    <property type="entry name" value="PhetRS_B1"/>
    <property type="match status" value="1"/>
</dbReference>
<dbReference type="Pfam" id="PF17759">
    <property type="entry name" value="tRNA_synthFbeta"/>
    <property type="match status" value="1"/>
</dbReference>
<keyword evidence="12" id="KW-0030">Aminoacyl-tRNA synthetase</keyword>
<evidence type="ECO:0000259" key="15">
    <source>
        <dbReference type="PROSITE" id="PS51483"/>
    </source>
</evidence>
<dbReference type="InterPro" id="IPR058033">
    <property type="entry name" value="ARM_TBCD_2nd"/>
</dbReference>
<dbReference type="InterPro" id="IPR045060">
    <property type="entry name" value="Phe-tRNA-ligase_IIc_bsu"/>
</dbReference>
<organism evidence="16 17">
    <name type="scientific">Babesia ovis</name>
    <dbReference type="NCBI Taxonomy" id="5869"/>
    <lineage>
        <taxon>Eukaryota</taxon>
        <taxon>Sar</taxon>
        <taxon>Alveolata</taxon>
        <taxon>Apicomplexa</taxon>
        <taxon>Aconoidasida</taxon>
        <taxon>Piroplasmida</taxon>
        <taxon>Babesiidae</taxon>
        <taxon>Babesia</taxon>
    </lineage>
</organism>
<keyword evidence="9" id="KW-0067">ATP-binding</keyword>
<dbReference type="PANTHER" id="PTHR10947:SF0">
    <property type="entry name" value="PHENYLALANINE--TRNA LIGASE BETA SUBUNIT"/>
    <property type="match status" value="1"/>
</dbReference>
<dbReference type="Proteomes" id="UP001057455">
    <property type="component" value="Unassembled WGS sequence"/>
</dbReference>
<proteinExistence type="inferred from homology"/>
<dbReference type="FunFam" id="3.50.40.10:FF:000002">
    <property type="entry name" value="phenylalanine--tRNA ligase beta subunit"/>
    <property type="match status" value="1"/>
</dbReference>
<dbReference type="GO" id="GO:0009328">
    <property type="term" value="C:phenylalanine-tRNA ligase complex"/>
    <property type="evidence" value="ECO:0007669"/>
    <property type="project" value="TreeGrafter"/>
</dbReference>
<evidence type="ECO:0000256" key="9">
    <source>
        <dbReference type="ARBA" id="ARBA00022840"/>
    </source>
</evidence>
<feature type="compositionally biased region" description="Polar residues" evidence="14">
    <location>
        <begin position="1799"/>
        <end position="1816"/>
    </location>
</feature>
<dbReference type="InterPro" id="IPR004531">
    <property type="entry name" value="Phe-tRNA-synth_IIc_bsu_arc_euk"/>
</dbReference>
<dbReference type="SUPFAM" id="SSF48371">
    <property type="entry name" value="ARM repeat"/>
    <property type="match status" value="1"/>
</dbReference>
<dbReference type="NCBIfam" id="TIGR00471">
    <property type="entry name" value="pheT_arch"/>
    <property type="match status" value="1"/>
</dbReference>
<dbReference type="SMART" id="SM00873">
    <property type="entry name" value="B3_4"/>
    <property type="match status" value="1"/>
</dbReference>
<dbReference type="OrthoDB" id="10253476at2759"/>
<dbReference type="PANTHER" id="PTHR10947">
    <property type="entry name" value="PHENYLALANYL-TRNA SYNTHETASE BETA CHAIN AND LEUCINE-RICH REPEAT-CONTAINING PROTEIN 47"/>
    <property type="match status" value="1"/>
</dbReference>
<dbReference type="InterPro" id="IPR016024">
    <property type="entry name" value="ARM-type_fold"/>
</dbReference>
<dbReference type="EMBL" id="BLIY01000006">
    <property type="protein sequence ID" value="GFE53545.1"/>
    <property type="molecule type" value="Genomic_DNA"/>
</dbReference>
<dbReference type="InterPro" id="IPR041616">
    <property type="entry name" value="PheRS_beta_core"/>
</dbReference>
<evidence type="ECO:0000256" key="1">
    <source>
        <dbReference type="ARBA" id="ARBA00001946"/>
    </source>
</evidence>
<evidence type="ECO:0000256" key="4">
    <source>
        <dbReference type="ARBA" id="ARBA00012814"/>
    </source>
</evidence>
<feature type="region of interest" description="Disordered" evidence="14">
    <location>
        <begin position="988"/>
        <end position="1012"/>
    </location>
</feature>
<feature type="compositionally biased region" description="Polar residues" evidence="14">
    <location>
        <begin position="2718"/>
        <end position="2732"/>
    </location>
</feature>
<dbReference type="InterPro" id="IPR005146">
    <property type="entry name" value="B3/B4_tRNA-bd"/>
</dbReference>
<dbReference type="Pfam" id="PF23579">
    <property type="entry name" value="ARM_TBCD"/>
    <property type="match status" value="1"/>
</dbReference>
<evidence type="ECO:0000256" key="6">
    <source>
        <dbReference type="ARBA" id="ARBA00022598"/>
    </source>
</evidence>
<comment type="caution">
    <text evidence="16">The sequence shown here is derived from an EMBL/GenBank/DDBJ whole genome shotgun (WGS) entry which is preliminary data.</text>
</comment>
<keyword evidence="8" id="KW-0547">Nucleotide-binding</keyword>
<protein>
    <recommendedName>
        <fullName evidence="4">phenylalanine--tRNA ligase</fullName>
        <ecNumber evidence="4">6.1.1.20</ecNumber>
    </recommendedName>
    <alternativeName>
        <fullName evidence="13">Phenylalanyl-tRNA synthetase beta subunit</fullName>
    </alternativeName>
</protein>
<evidence type="ECO:0000256" key="11">
    <source>
        <dbReference type="ARBA" id="ARBA00022917"/>
    </source>
</evidence>
<evidence type="ECO:0000256" key="3">
    <source>
        <dbReference type="ARBA" id="ARBA00007438"/>
    </source>
</evidence>
<evidence type="ECO:0000256" key="2">
    <source>
        <dbReference type="ARBA" id="ARBA00004496"/>
    </source>
</evidence>
<dbReference type="GO" id="GO:0000287">
    <property type="term" value="F:magnesium ion binding"/>
    <property type="evidence" value="ECO:0007669"/>
    <property type="project" value="InterPro"/>
</dbReference>
<comment type="similarity">
    <text evidence="3">Belongs to the phenylalanyl-tRNA synthetase beta subunit family. Type 2 subfamily.</text>
</comment>
<sequence>MPTVSVPKDELLRRLGGNLTLEQLDEMCFCFGLEYEECLIDEKGVEVVKIEIPANRYDLLCLEGLVTALLAYNSGVRQPDIRYANPTPRETAYVQALPEATFTRPYIFAACLRGVKLTQQIYDSLLDLQSKLHQNLCRKRTLAAIGTHDMDRIVEPLVYRLERPEEILFAPLSDSSREFTAAELMRHYSETNSHLKPYLKILEGRGLYPVLRDATGKVCSWPPITNSDATKVTLDTRNIFIEVTATDRVKGSICLNMLVHCFSQYCEEPFTVEPFYTKYDDGTVLSPDLTERTMVGELGYFRSLVGIPKLSGEEVCALLKRMMVKASYHPDKEAIEAQIPICRPDIQHACDIGEDIAIAYGYNQIAKESFPKGCLRSMTYMSRSVRDVLASCGYKETLMPILDSLTNMYHRMGWKQPSEGSLRSPVLIKNAKVSDLEACRVSLLPGILTTIANLKATTLPIQVFEVGDVVWQSVDSDVQAVNNRNVACGYANCSTAGLEEVQGVSETVLNELGFYSEYQRWELGESKIPIPDRWKHLYRLEPLEDNLFMPSRGVKLVSSSDSGVTLGVMGVVHPDVLRRFHIQLPAMGSRVFELRLCNETSIVLHRHSHIIKHGSWTSWLPERVFPGTEITISCVFNRTFNGLRFMLNYGVVLNRVRYLLHIKLERSGGEEVLSQVFVPEGDLERMSHGRTLSADGTCPVIFKVHHDVLDNSAGDRFCKSFRTRVQETSDGSLYIKGLKDCLEELLKRRGEISNRPFATGGLEAFEAYESLPDDFTWTMSTNEWLPRLRKSNRSILIRIVNLCGKHLKLDLSATGTVLEEGQWVEYPSEDIAPYCVSEFGARGAGFFGGTSGRCSYGILGESGTLTFSWEQPSIGSMGASGVDSNGKFCISKHVETLNAATLVFHVYDISHPSIDIWAAKAISPSVPSKMLDLTTLPTDSRWCHVFDRIAKLTPPASKKQDASSHMVVDVLQELLQYHWNGADTNDFSPSHGRADSIHGSEPEEPTDGGANVGEEFYLKSPRSFFKFAIVNKRRISSRLHEDFLLYLDWGIGNERFCKVFTPDERIHLRGTVPSGIEKKRLLFQCRTMHFRCDRAEIQKEDTHQVAISSRDRKARPFLQELSQNERMEYVLLIFHSLCEGLQPYVTKRMVRKYGSGWLDHVRIPVGHVWHSEDNVRIDVEGMMYLITAYWLDLFDDLCDGDSTTIQTIQTAAIYWANQELYRFDSVYGIQLFVQRVLASKYLQDAQVDSLVRAISRGTGHDFGTKNAFVQHVNSALSELGYMLVRVSVEGRHYYSLKDLESVSHPSDAPFGSSQDVVTADDLSGNLAPSSTSHGPSLFNRTFDCLFSPSEVAVYMDAMSHIIQERSPLPLLSGTRGAKTWSSLCSSHQITDTSSHRSLAERFEAEGWLNIDVANLSISPGVRFHVEFIDNMDLSHHPECVYCRGKIISTTVSTGWTCVVPTMEFDHVEHTLVQFLHGDEASRLVSRVKYCGDMILFGKSTASAQKTTTDGYSSSASAEDNEEHTIFVSEVDSICSGVNDLAMSISSKGSSASVSSNDEDRPALIDSLAMVTLQLESLIHQYMHNPTLMLSHVESLVLDPFDVLYRFIQLPRERWSSILSSGPSDSQRPALLAIEHICFHIYNVSKVVGVRRVTAYAPNEVRLLVPVTVIMEFLKSNNRVGTDVKHENKRWCMEYVFLSWLSLLIYTPFELCTIWLDDTGSGLTLERRIIAVAIHYLTASAKARDAAATLLSTLYGRPDIRDTELRDFLVYCNWILSPVDTKVEPRRSKKGVKSREDANDSPNSSDTQVTGCNTASTREMESSDTVDESDLFNEAGDYPAQNELNLDTLDADSQAAVGFANAHTIPLVRNEHTQIGILTILKQMLKHMSRLIIEPHLSQFAKCLLNNNNNSTACRKLKAGCIGRLASHLLPPQATTNRYRRKCRKLVNTEPVTLEPEEETTDFVMDTRVESIVEQLLSSLLDADIRVRWASAKSIGRISAKLPMYLNDQIIEYVIQVIQNQYDLSQGCFTKGEAIVHGCCLAIAEIIRGGILHPHMLDKVLDSVVLTLDFDVWRGKGSAGTSVRDASCYICWAIVRNYSGNYIQPTHLIPMSKSLVNMALFDISINCRRAACAALQEMVGRVGNVAHGLEIIVLADYFTVSNRRHAFINVSYTISKLGFYTISMIDNLIKTKLHHPDITTRCYAATALGRISLALINSPNSQVITRNGQPVYLEVVSHCLQTVTSNNLGYMHGSLCALSQILLGLLKYGDLISGPFDSIKQIPVIFEIQRLFRLKGSAIIRQSVCDLIKAICLIILSTEGLSLAEDEIACYITIIKDSIRSFTLEVQIAAVECLVHLYNVVCVDHYEEADKLLNYFITSLENKNDHLAARRGYALAFSGTPKNLCRQYYEPLLCLLCNEIISNSKDGKIRDAQTRQHSMMSLIHLLEMCIDEPISLEATELLLQTLETSSLDLEVDSRGDVGSWVREVTIEVISYILYIKHCSVENRVIYGLLQHMDQNNILRLVNGLLTVCLETLDHTRARAIFLFAHLFGGSFHFKVEWVWKRVFYGTKYEYEIARYGTFPVTPMDTSSALEHSTKCMGPSKPSKFRCDSIATSTIPEDRAVYRCMPPSRSGSSQMSFEASSIPKVSQDGDISMSHTLPDGSSLSISKLSSKGSQVSNSQMSSLSSGSMTSGSPLSHMSSLDSSTSMSQVTSDGSAISISQMSQEGSTAVPSTPKKEKKSKSREGGDKIRRSKSSKYNRKKQSDHGPCRHERYLEQCHIMSSAEAPVLSAIAHNINWHIVHAFDLQHLLLSLSSDSMESTDTRARSCANLSLRLPGYSLSPLTFEQFLPLIYLPRCSFILVRALVHSLGGMSIQQTWKEKSLDTIVLDFLRNHLNDVVQAENGNWMELHEMILHYILRLYRSLIQPRNSKLCFRVVSTARHFLTHGIIEADYDLVEILSSESTSAKNYHYLKAIFKCLHTIQESSSDENVARGAIGAMLGFISHPYPTLSGYAYGHLLPLLSSCDWSAVSMPMSSVLSMLEDCIDAEVSSRPFLIERIKSLLNL</sequence>
<dbReference type="Gene3D" id="1.25.10.10">
    <property type="entry name" value="Leucine-rich Repeat Variant"/>
    <property type="match status" value="1"/>
</dbReference>
<dbReference type="Gene3D" id="2.60.270.50">
    <property type="match status" value="1"/>
</dbReference>
<dbReference type="GO" id="GO:0005524">
    <property type="term" value="F:ATP binding"/>
    <property type="evidence" value="ECO:0007669"/>
    <property type="project" value="UniProtKB-KW"/>
</dbReference>
<keyword evidence="10" id="KW-0460">Magnesium</keyword>
<keyword evidence="6" id="KW-0436">Ligase</keyword>
<dbReference type="Pfam" id="PF03483">
    <property type="entry name" value="B3_4"/>
    <property type="match status" value="1"/>
</dbReference>
<dbReference type="SUPFAM" id="SSF55681">
    <property type="entry name" value="Class II aaRS and biotin synthetases"/>
    <property type="match status" value="1"/>
</dbReference>
<dbReference type="Gene3D" id="3.50.40.10">
    <property type="entry name" value="Phenylalanyl-trna Synthetase, Chain B, domain 3"/>
    <property type="match status" value="1"/>
</dbReference>
<accession>A0A9W5T8X4</accession>
<evidence type="ECO:0000256" key="10">
    <source>
        <dbReference type="ARBA" id="ARBA00022842"/>
    </source>
</evidence>
<dbReference type="GO" id="GO:0006432">
    <property type="term" value="P:phenylalanyl-tRNA aminoacylation"/>
    <property type="evidence" value="ECO:0007669"/>
    <property type="project" value="InterPro"/>
</dbReference>
<dbReference type="SMART" id="SM00874">
    <property type="entry name" value="B5"/>
    <property type="match status" value="1"/>
</dbReference>